<keyword evidence="1" id="KW-0812">Transmembrane</keyword>
<dbReference type="Pfam" id="PF25938">
    <property type="entry name" value="DUF7981"/>
    <property type="match status" value="1"/>
</dbReference>
<dbReference type="Proteomes" id="UP000319894">
    <property type="component" value="Unassembled WGS sequence"/>
</dbReference>
<gene>
    <name evidence="3" type="ORF">DP107_02010</name>
</gene>
<evidence type="ECO:0000313" key="4">
    <source>
        <dbReference type="Proteomes" id="UP000319894"/>
    </source>
</evidence>
<dbReference type="AlphaFoldDB" id="A0A554NF11"/>
<dbReference type="RefSeq" id="WP_144260459.1">
    <property type="nucleotide sequence ID" value="NZ_QMDX01000001.1"/>
</dbReference>
<feature type="domain" description="DUF7981" evidence="2">
    <location>
        <begin position="1"/>
        <end position="62"/>
    </location>
</feature>
<dbReference type="InterPro" id="IPR058287">
    <property type="entry name" value="DUF7981"/>
</dbReference>
<name>A0A554NF11_9EURY</name>
<evidence type="ECO:0000259" key="2">
    <source>
        <dbReference type="Pfam" id="PF25938"/>
    </source>
</evidence>
<proteinExistence type="predicted"/>
<evidence type="ECO:0000256" key="1">
    <source>
        <dbReference type="SAM" id="Phobius"/>
    </source>
</evidence>
<keyword evidence="1" id="KW-0472">Membrane</keyword>
<keyword evidence="1" id="KW-1133">Transmembrane helix</keyword>
<feature type="transmembrane region" description="Helical" evidence="1">
    <location>
        <begin position="35"/>
        <end position="57"/>
    </location>
</feature>
<protein>
    <recommendedName>
        <fullName evidence="2">DUF7981 domain-containing protein</fullName>
    </recommendedName>
</protein>
<reference evidence="3 4" key="1">
    <citation type="submission" date="2018-06" db="EMBL/GenBank/DDBJ databases">
        <title>Natronomonas sp. F16-60 a new haloarchaeon isolated from a solar saltern of Isla Cristina, Huelva, Spain.</title>
        <authorList>
            <person name="Duran-Viseras A."/>
            <person name="Sanchez-Porro C."/>
            <person name="Ventosa A."/>
        </authorList>
    </citation>
    <scope>NUCLEOTIDE SEQUENCE [LARGE SCALE GENOMIC DNA]</scope>
    <source>
        <strain evidence="3 4">F16-60</strain>
    </source>
</reference>
<accession>A0A554NF11</accession>
<sequence length="82" mass="8311">MRPLTKSSLLWGALGALTFLAGVQALQLLTSATVSVAVALGVAAVVGVVAAGVSHWLERRLGPAFAARTEEGGPTTGEKEQP</sequence>
<keyword evidence="4" id="KW-1185">Reference proteome</keyword>
<comment type="caution">
    <text evidence="3">The sequence shown here is derived from an EMBL/GenBank/DDBJ whole genome shotgun (WGS) entry which is preliminary data.</text>
</comment>
<organism evidence="3 4">
    <name type="scientific">Haloglomus irregulare</name>
    <dbReference type="NCBI Taxonomy" id="2234134"/>
    <lineage>
        <taxon>Archaea</taxon>
        <taxon>Methanobacteriati</taxon>
        <taxon>Methanobacteriota</taxon>
        <taxon>Stenosarchaea group</taxon>
        <taxon>Halobacteria</taxon>
        <taxon>Halobacteriales</taxon>
        <taxon>Natronomonadaceae</taxon>
        <taxon>Haloglomus</taxon>
    </lineage>
</organism>
<dbReference type="EMBL" id="QMDX01000001">
    <property type="protein sequence ID" value="TSD15984.1"/>
    <property type="molecule type" value="Genomic_DNA"/>
</dbReference>
<dbReference type="InParanoid" id="A0A554NF11"/>
<evidence type="ECO:0000313" key="3">
    <source>
        <dbReference type="EMBL" id="TSD15984.1"/>
    </source>
</evidence>